<dbReference type="GO" id="GO:0015483">
    <property type="term" value="F:long-chain fatty acid transporting porin activity"/>
    <property type="evidence" value="ECO:0007669"/>
    <property type="project" value="TreeGrafter"/>
</dbReference>
<evidence type="ECO:0000256" key="1">
    <source>
        <dbReference type="ARBA" id="ARBA00004571"/>
    </source>
</evidence>
<protein>
    <submittedName>
        <fullName evidence="9">Long-chain fatty acid transport protein</fullName>
    </submittedName>
</protein>
<feature type="signal peptide" evidence="8">
    <location>
        <begin position="1"/>
        <end position="25"/>
    </location>
</feature>
<proteinExistence type="inferred from homology"/>
<evidence type="ECO:0000256" key="5">
    <source>
        <dbReference type="ARBA" id="ARBA00022729"/>
    </source>
</evidence>
<dbReference type="Gene3D" id="2.40.160.60">
    <property type="entry name" value="Outer membrane protein transport protein (OMPP1/FadL/TodX)"/>
    <property type="match status" value="1"/>
</dbReference>
<keyword evidence="4" id="KW-0812">Transmembrane</keyword>
<dbReference type="RefSeq" id="WP_009205913.1">
    <property type="nucleotide sequence ID" value="NC_022357.1"/>
</dbReference>
<accession>S6ABZ3</accession>
<evidence type="ECO:0000256" key="3">
    <source>
        <dbReference type="ARBA" id="ARBA00022452"/>
    </source>
</evidence>
<keyword evidence="7" id="KW-0998">Cell outer membrane</keyword>
<dbReference type="Proteomes" id="UP000015559">
    <property type="component" value="Chromosome"/>
</dbReference>
<evidence type="ECO:0000256" key="4">
    <source>
        <dbReference type="ARBA" id="ARBA00022692"/>
    </source>
</evidence>
<organism evidence="9 10">
    <name type="scientific">Sulfuricella denitrificans (strain DSM 22764 / NBRC 105220 / skB26)</name>
    <dbReference type="NCBI Taxonomy" id="1163617"/>
    <lineage>
        <taxon>Bacteria</taxon>
        <taxon>Pseudomonadati</taxon>
        <taxon>Pseudomonadota</taxon>
        <taxon>Betaproteobacteria</taxon>
        <taxon>Nitrosomonadales</taxon>
        <taxon>Sulfuricellaceae</taxon>
        <taxon>Sulfuricella</taxon>
    </lineage>
</organism>
<dbReference type="SUPFAM" id="SSF56935">
    <property type="entry name" value="Porins"/>
    <property type="match status" value="1"/>
</dbReference>
<dbReference type="AlphaFoldDB" id="S6ABZ3"/>
<evidence type="ECO:0000313" key="9">
    <source>
        <dbReference type="EMBL" id="BAN35133.1"/>
    </source>
</evidence>
<gene>
    <name evidence="9" type="ORF">SCD_n01306</name>
</gene>
<sequence length="444" mass="46875">MSIKSNRLLAAAIVGLLSGSTSAFATNGSFMIGSGAGSIGMGGVGVTSPQDSMCVGGNPACLGEFIQPQFDIGAGLFRPVRAAGTTVMAGSGEYVDSEVNLYLLPSMGFVWPFNDQLTVGFAALPAGGGGVTFAPGSGLKAGEPAGNNFFSAENYLGTDLVQLIIPITAAYKVNETNTVGASIIPARQRFLAQGISTFKPFSASPDYLTNNGHDFANGLGARIGWMGYYFDRRVTLGATYATKVYMQKFEHYRGLFAERGSFDIPSNYAVGIGIKPVENLTVAVDVEKIQYSDVPAFANSGPDSSGNLNVGTTGTATALGAPEGAGFGWKDQTVYKLGVAYKPNDNWTLRAGYNYAKMPIRQEQVLFSVLATATSETHYTAGFTYSMGEQSILGFGSEGLITFAWMYAPNVRVEGKTVGPSLEAGLAGMQMRQQSWDLAYTLKF</sequence>
<keyword evidence="3" id="KW-1134">Transmembrane beta strand</keyword>
<feature type="chain" id="PRO_5004535509" evidence="8">
    <location>
        <begin position="26"/>
        <end position="444"/>
    </location>
</feature>
<dbReference type="Pfam" id="PF03349">
    <property type="entry name" value="Toluene_X"/>
    <property type="match status" value="1"/>
</dbReference>
<dbReference type="PANTHER" id="PTHR35093:SF8">
    <property type="entry name" value="OUTER MEMBRANE PROTEIN NMB0088-RELATED"/>
    <property type="match status" value="1"/>
</dbReference>
<keyword evidence="5 8" id="KW-0732">Signal</keyword>
<keyword evidence="10" id="KW-1185">Reference proteome</keyword>
<evidence type="ECO:0000256" key="2">
    <source>
        <dbReference type="ARBA" id="ARBA00008163"/>
    </source>
</evidence>
<dbReference type="InterPro" id="IPR005017">
    <property type="entry name" value="OMPP1/FadL/TodX"/>
</dbReference>
<dbReference type="STRING" id="1163617.SCD_n01306"/>
<dbReference type="EMBL" id="AP013066">
    <property type="protein sequence ID" value="BAN35133.1"/>
    <property type="molecule type" value="Genomic_DNA"/>
</dbReference>
<evidence type="ECO:0000256" key="6">
    <source>
        <dbReference type="ARBA" id="ARBA00023136"/>
    </source>
</evidence>
<evidence type="ECO:0000256" key="8">
    <source>
        <dbReference type="SAM" id="SignalP"/>
    </source>
</evidence>
<dbReference type="eggNOG" id="COG2067">
    <property type="taxonomic scope" value="Bacteria"/>
</dbReference>
<comment type="subcellular location">
    <subcellularLocation>
        <location evidence="1">Cell outer membrane</location>
        <topology evidence="1">Multi-pass membrane protein</topology>
    </subcellularLocation>
</comment>
<name>S6ABZ3_SULDS</name>
<dbReference type="GO" id="GO:0009279">
    <property type="term" value="C:cell outer membrane"/>
    <property type="evidence" value="ECO:0007669"/>
    <property type="project" value="UniProtKB-SubCell"/>
</dbReference>
<reference evidence="9 10" key="1">
    <citation type="journal article" date="2012" name="Appl. Environ. Microbiol.">
        <title>Draft genome sequence of a psychrotolerant sulfur-oxidizing bacterium, Sulfuricella denitrificans skB26, and proteomic insights into cold adaptation.</title>
        <authorList>
            <person name="Watanabe T."/>
            <person name="Kojima H."/>
            <person name="Fukui M."/>
        </authorList>
    </citation>
    <scope>NUCLEOTIDE SEQUENCE [LARGE SCALE GENOMIC DNA]</scope>
    <source>
        <strain evidence="10">skB26</strain>
    </source>
</reference>
<comment type="similarity">
    <text evidence="2">Belongs to the OmpP1/FadL family.</text>
</comment>
<dbReference type="HOGENOM" id="CLU_035981_1_0_4"/>
<evidence type="ECO:0000256" key="7">
    <source>
        <dbReference type="ARBA" id="ARBA00023237"/>
    </source>
</evidence>
<evidence type="ECO:0000313" key="10">
    <source>
        <dbReference type="Proteomes" id="UP000015559"/>
    </source>
</evidence>
<dbReference type="PANTHER" id="PTHR35093">
    <property type="entry name" value="OUTER MEMBRANE PROTEIN NMB0088-RELATED"/>
    <property type="match status" value="1"/>
</dbReference>
<keyword evidence="6" id="KW-0472">Membrane</keyword>
<dbReference type="KEGG" id="sdr:SCD_n01306"/>